<proteinExistence type="predicted"/>
<dbReference type="InterPro" id="IPR016032">
    <property type="entry name" value="Sig_transdc_resp-reg_C-effctor"/>
</dbReference>
<name>A0A4V1ZC71_9SPHI</name>
<dbReference type="GO" id="GO:0006355">
    <property type="term" value="P:regulation of DNA-templated transcription"/>
    <property type="evidence" value="ECO:0007669"/>
    <property type="project" value="InterPro"/>
</dbReference>
<dbReference type="RefSeq" id="WP_129875897.1">
    <property type="nucleotide sequence ID" value="NZ_SEWG01000002.1"/>
</dbReference>
<protein>
    <recommendedName>
        <fullName evidence="3">HTH luxR-type domain-containing protein</fullName>
    </recommendedName>
</protein>
<evidence type="ECO:0008006" key="3">
    <source>
        <dbReference type="Google" id="ProtNLM"/>
    </source>
</evidence>
<dbReference type="EMBL" id="SEWG01000002">
    <property type="protein sequence ID" value="RYU91640.1"/>
    <property type="molecule type" value="Genomic_DNA"/>
</dbReference>
<dbReference type="Proteomes" id="UP000293331">
    <property type="component" value="Unassembled WGS sequence"/>
</dbReference>
<sequence length="291" mass="33229">MRAEKSIVIGCDDTDRLTLLLSAFKETCIYNFRITTVTRSVDLVKISGAVEPDIIVMSFWNNQLVIDTCFPGSSVYKTPVLCITRGSEIERLCWSEQHIMFTYPIEHLKIKNHLCSCINSIFLLQDEPSAALPPPVPAVSEISSVHQSPGSAANLSRYIMELDQKTVLLTKVKNRIAELHQKADISLRAELGSIVSAIKIVQNDKNLWIDFKLHFEQANPNFFEFLAAKYPYLTPIDLKYCCYLKMNMSYDDIRNLLGINQESVRTHTYRLKKKLSLTRDVDLRNFLRSAC</sequence>
<dbReference type="GO" id="GO:0003677">
    <property type="term" value="F:DNA binding"/>
    <property type="evidence" value="ECO:0007669"/>
    <property type="project" value="InterPro"/>
</dbReference>
<dbReference type="OrthoDB" id="1523128at2"/>
<comment type="caution">
    <text evidence="1">The sequence shown here is derived from an EMBL/GenBank/DDBJ whole genome shotgun (WGS) entry which is preliminary data.</text>
</comment>
<dbReference type="AlphaFoldDB" id="A0A4V1ZC71"/>
<evidence type="ECO:0000313" key="1">
    <source>
        <dbReference type="EMBL" id="RYU91640.1"/>
    </source>
</evidence>
<dbReference type="SUPFAM" id="SSF46894">
    <property type="entry name" value="C-terminal effector domain of the bipartite response regulators"/>
    <property type="match status" value="1"/>
</dbReference>
<gene>
    <name evidence="1" type="ORF">EWM62_06790</name>
</gene>
<evidence type="ECO:0000313" key="2">
    <source>
        <dbReference type="Proteomes" id="UP000293331"/>
    </source>
</evidence>
<organism evidence="1 2">
    <name type="scientific">Mucilaginibacter terrigena</name>
    <dbReference type="NCBI Taxonomy" id="2492395"/>
    <lineage>
        <taxon>Bacteria</taxon>
        <taxon>Pseudomonadati</taxon>
        <taxon>Bacteroidota</taxon>
        <taxon>Sphingobacteriia</taxon>
        <taxon>Sphingobacteriales</taxon>
        <taxon>Sphingobacteriaceae</taxon>
        <taxon>Mucilaginibacter</taxon>
    </lineage>
</organism>
<accession>A0A4V1ZC71</accession>
<reference evidence="1 2" key="1">
    <citation type="submission" date="2019-02" db="EMBL/GenBank/DDBJ databases">
        <title>Bacterial novel species Mucilaginibacter sp. 17JY9-4 isolated from soil.</title>
        <authorList>
            <person name="Jung H.-Y."/>
        </authorList>
    </citation>
    <scope>NUCLEOTIDE SEQUENCE [LARGE SCALE GENOMIC DNA]</scope>
    <source>
        <strain evidence="1 2">17JY9-4</strain>
    </source>
</reference>
<keyword evidence="2" id="KW-1185">Reference proteome</keyword>